<dbReference type="Gene3D" id="3.40.630.20">
    <property type="entry name" value="Peptidase C15, pyroglutamyl peptidase I-like"/>
    <property type="match status" value="1"/>
</dbReference>
<dbReference type="AlphaFoldDB" id="A0A8H7TB27"/>
<dbReference type="InterPro" id="IPR036440">
    <property type="entry name" value="Peptidase_C15-like_sf"/>
</dbReference>
<feature type="transmembrane region" description="Helical" evidence="1">
    <location>
        <begin position="323"/>
        <end position="347"/>
    </location>
</feature>
<keyword evidence="1" id="KW-1133">Transmembrane helix</keyword>
<dbReference type="EMBL" id="JAFJYH010000217">
    <property type="protein sequence ID" value="KAG4415581.1"/>
    <property type="molecule type" value="Genomic_DNA"/>
</dbReference>
<dbReference type="OrthoDB" id="5392263at2759"/>
<evidence type="ECO:0000256" key="1">
    <source>
        <dbReference type="SAM" id="Phobius"/>
    </source>
</evidence>
<accession>A0A8H7TB27</accession>
<proteinExistence type="predicted"/>
<organism evidence="2 3">
    <name type="scientific">Cadophora malorum</name>
    <dbReference type="NCBI Taxonomy" id="108018"/>
    <lineage>
        <taxon>Eukaryota</taxon>
        <taxon>Fungi</taxon>
        <taxon>Dikarya</taxon>
        <taxon>Ascomycota</taxon>
        <taxon>Pezizomycotina</taxon>
        <taxon>Leotiomycetes</taxon>
        <taxon>Helotiales</taxon>
        <taxon>Ploettnerulaceae</taxon>
        <taxon>Cadophora</taxon>
    </lineage>
</organism>
<dbReference type="Proteomes" id="UP000664132">
    <property type="component" value="Unassembled WGS sequence"/>
</dbReference>
<gene>
    <name evidence="2" type="ORF">IFR04_011301</name>
</gene>
<evidence type="ECO:0000313" key="2">
    <source>
        <dbReference type="EMBL" id="KAG4415581.1"/>
    </source>
</evidence>
<keyword evidence="3" id="KW-1185">Reference proteome</keyword>
<name>A0A8H7TB27_9HELO</name>
<keyword evidence="1" id="KW-0472">Membrane</keyword>
<feature type="transmembrane region" description="Helical" evidence="1">
    <location>
        <begin position="409"/>
        <end position="432"/>
    </location>
</feature>
<protein>
    <submittedName>
        <fullName evidence="2">Uncharacterized protein</fullName>
    </submittedName>
</protein>
<dbReference type="SUPFAM" id="SSF53182">
    <property type="entry name" value="Pyrrolidone carboxyl peptidase (pyroglutamate aminopeptidase)"/>
    <property type="match status" value="1"/>
</dbReference>
<sequence>MEAEEVVRVVVTGGDVFKTFNFNSSLMVRGALPSRIDRAGKPPIVILKYPEGVLCSYDFVTNMMQKIWGGRAPEEISLALHMGMRDSHPEETTYCLEQLGHKTGYKQPGDDGRQFPEALIEEGGPWHELPDVLYSDFDLQATRSRIANALPALLLSVVLCGNLDLDPEAMTLDEEMLNLPSNSMESFSARWPDFTGSPNSETRNPSSPWTNVEHLVHELRNYRDAALQTQRQWPMHDATCPVPNCTEFKCIERPIARTQHIHEEIGRAKTMWLWFRGRIKRHWVERVWGTYELRHPVGPRGPMAPDEDMVALRRATTLTTQSWRVIIGMTLLLMVVPFILAILTAFYTPQLCRIILWLWAYAGAPEEGACPHILRKGGFLHRTGFYTPTDISSLRSRDTLFTLSSLWSFIWFSLAVIFGLGGVFTATGGTVMQLMGVYRSGFCDLDAEWWIRTHDEVPIVISTI</sequence>
<comment type="caution">
    <text evidence="2">The sequence shown here is derived from an EMBL/GenBank/DDBJ whole genome shotgun (WGS) entry which is preliminary data.</text>
</comment>
<evidence type="ECO:0000313" key="3">
    <source>
        <dbReference type="Proteomes" id="UP000664132"/>
    </source>
</evidence>
<keyword evidence="1" id="KW-0812">Transmembrane</keyword>
<reference evidence="2" key="1">
    <citation type="submission" date="2021-02" db="EMBL/GenBank/DDBJ databases">
        <title>Genome sequence Cadophora malorum strain M34.</title>
        <authorList>
            <person name="Stefanovic E."/>
            <person name="Vu D."/>
            <person name="Scully C."/>
            <person name="Dijksterhuis J."/>
            <person name="Roader J."/>
            <person name="Houbraken J."/>
        </authorList>
    </citation>
    <scope>NUCLEOTIDE SEQUENCE</scope>
    <source>
        <strain evidence="2">M34</strain>
    </source>
</reference>